<protein>
    <submittedName>
        <fullName evidence="2">Uncharacterized protein</fullName>
    </submittedName>
</protein>
<sequence>METQEVTVEPQKKKRHKKKIILITLGVLVTNAVILLIFVNVYINRSLAQVKLSYRRLRMK</sequence>
<gene>
    <name evidence="2" type="ORF">CFK40_14615</name>
</gene>
<evidence type="ECO:0000313" key="3">
    <source>
        <dbReference type="Proteomes" id="UP000204391"/>
    </source>
</evidence>
<dbReference type="AlphaFoldDB" id="A0A221MEV3"/>
<dbReference type="EMBL" id="CP022437">
    <property type="protein sequence ID" value="ASN06164.1"/>
    <property type="molecule type" value="Genomic_DNA"/>
</dbReference>
<keyword evidence="3" id="KW-1185">Reference proteome</keyword>
<keyword evidence="1" id="KW-0472">Membrane</keyword>
<dbReference type="KEGG" id="vne:CFK40_14615"/>
<evidence type="ECO:0000256" key="1">
    <source>
        <dbReference type="SAM" id="Phobius"/>
    </source>
</evidence>
<proteinExistence type="predicted"/>
<dbReference type="RefSeq" id="WP_089533068.1">
    <property type="nucleotide sequence ID" value="NZ_CP022437.1"/>
</dbReference>
<feature type="transmembrane region" description="Helical" evidence="1">
    <location>
        <begin position="20"/>
        <end position="43"/>
    </location>
</feature>
<name>A0A221MEV3_9BACI</name>
<keyword evidence="1" id="KW-1133">Transmembrane helix</keyword>
<accession>A0A221MEV3</accession>
<keyword evidence="1" id="KW-0812">Transmembrane</keyword>
<dbReference type="Proteomes" id="UP000204391">
    <property type="component" value="Chromosome"/>
</dbReference>
<organism evidence="2 3">
    <name type="scientific">Virgibacillus necropolis</name>
    <dbReference type="NCBI Taxonomy" id="163877"/>
    <lineage>
        <taxon>Bacteria</taxon>
        <taxon>Bacillati</taxon>
        <taxon>Bacillota</taxon>
        <taxon>Bacilli</taxon>
        <taxon>Bacillales</taxon>
        <taxon>Bacillaceae</taxon>
        <taxon>Virgibacillus</taxon>
    </lineage>
</organism>
<evidence type="ECO:0000313" key="2">
    <source>
        <dbReference type="EMBL" id="ASN06164.1"/>
    </source>
</evidence>
<reference evidence="2 3" key="1">
    <citation type="journal article" date="2003" name="Int. J. Syst. Evol. Microbiol.">
        <title>Virgibacillus carmonensis sp. nov., Virgibacillus necropolis sp. nov. and Virgibacillus picturae sp. nov., three novel species isolated from deteriorated mural paintings, transfer of the species of the genus salibacillus to Virgibacillus, as Virgibacillus marismortui comb. nov. and Virgibacillus salexigens comb. nov., and emended description of the genus Virgibacillus.</title>
        <authorList>
            <person name="Heyrman J."/>
            <person name="Logan N.A."/>
            <person name="Busse H.J."/>
            <person name="Balcaen A."/>
            <person name="Lebbe L."/>
            <person name="Rodriguez-Diaz M."/>
            <person name="Swings J."/>
            <person name="De Vos P."/>
        </authorList>
    </citation>
    <scope>NUCLEOTIDE SEQUENCE [LARGE SCALE GENOMIC DNA]</scope>
    <source>
        <strain evidence="2 3">LMG 19488</strain>
    </source>
</reference>